<dbReference type="SUPFAM" id="SSF88659">
    <property type="entry name" value="Sigma3 and sigma4 domains of RNA polymerase sigma factors"/>
    <property type="match status" value="1"/>
</dbReference>
<accession>A0ABN2P3U5</accession>
<dbReference type="InterPro" id="IPR013324">
    <property type="entry name" value="RNA_pol_sigma_r3/r4-like"/>
</dbReference>
<comment type="caution">
    <text evidence="6">The sequence shown here is derived from an EMBL/GenBank/DDBJ whole genome shotgun (WGS) entry which is preliminary data.</text>
</comment>
<comment type="similarity">
    <text evidence="1">Belongs to the sigma-70 factor family. ECF subfamily.</text>
</comment>
<feature type="domain" description="RNA polymerase sigma factor 70 region 4 type 2" evidence="5">
    <location>
        <begin position="103"/>
        <end position="153"/>
    </location>
</feature>
<evidence type="ECO:0000256" key="2">
    <source>
        <dbReference type="ARBA" id="ARBA00023015"/>
    </source>
</evidence>
<keyword evidence="3" id="KW-0731">Sigma factor</keyword>
<dbReference type="InterPro" id="IPR039425">
    <property type="entry name" value="RNA_pol_sigma-70-like"/>
</dbReference>
<dbReference type="EMBL" id="BAAALV010000002">
    <property type="protein sequence ID" value="GAA1910980.1"/>
    <property type="molecule type" value="Genomic_DNA"/>
</dbReference>
<evidence type="ECO:0000313" key="7">
    <source>
        <dbReference type="Proteomes" id="UP001500784"/>
    </source>
</evidence>
<dbReference type="PANTHER" id="PTHR43133:SF62">
    <property type="entry name" value="RNA POLYMERASE SIGMA FACTOR SIGZ"/>
    <property type="match status" value="1"/>
</dbReference>
<dbReference type="InterPro" id="IPR014284">
    <property type="entry name" value="RNA_pol_sigma-70_dom"/>
</dbReference>
<dbReference type="Gene3D" id="1.10.1740.10">
    <property type="match status" value="1"/>
</dbReference>
<dbReference type="SUPFAM" id="SSF88946">
    <property type="entry name" value="Sigma2 domain of RNA polymerase sigma factors"/>
    <property type="match status" value="1"/>
</dbReference>
<sequence>MLASREQELIALHAEHFSRIYKYIACRINDRERAEELANDVLRIVWEKQPTEPPGVGWLIATARNVLGNEYKGRSRREQLMERLAEEARVQAVITNDDEQQDSVAEILSRLKDRDREILMLSYWDELTTAELAESLGCTPSAAGVRLHRARKAFAKAAPQHLMTEREV</sequence>
<evidence type="ECO:0000259" key="5">
    <source>
        <dbReference type="Pfam" id="PF08281"/>
    </source>
</evidence>
<proteinExistence type="inferred from homology"/>
<evidence type="ECO:0000256" key="1">
    <source>
        <dbReference type="ARBA" id="ARBA00010641"/>
    </source>
</evidence>
<evidence type="ECO:0000313" key="6">
    <source>
        <dbReference type="EMBL" id="GAA1910980.1"/>
    </source>
</evidence>
<dbReference type="Gene3D" id="1.10.10.10">
    <property type="entry name" value="Winged helix-like DNA-binding domain superfamily/Winged helix DNA-binding domain"/>
    <property type="match status" value="1"/>
</dbReference>
<reference evidence="6 7" key="1">
    <citation type="journal article" date="2019" name="Int. J. Syst. Evol. Microbiol.">
        <title>The Global Catalogue of Microorganisms (GCM) 10K type strain sequencing project: providing services to taxonomists for standard genome sequencing and annotation.</title>
        <authorList>
            <consortium name="The Broad Institute Genomics Platform"/>
            <consortium name="The Broad Institute Genome Sequencing Center for Infectious Disease"/>
            <person name="Wu L."/>
            <person name="Ma J."/>
        </authorList>
    </citation>
    <scope>NUCLEOTIDE SEQUENCE [LARGE SCALE GENOMIC DNA]</scope>
    <source>
        <strain evidence="6 7">JCM 13316</strain>
    </source>
</reference>
<protein>
    <recommendedName>
        <fullName evidence="5">RNA polymerase sigma factor 70 region 4 type 2 domain-containing protein</fullName>
    </recommendedName>
</protein>
<keyword evidence="4" id="KW-0804">Transcription</keyword>
<dbReference type="NCBIfam" id="TIGR02937">
    <property type="entry name" value="sigma70-ECF"/>
    <property type="match status" value="1"/>
</dbReference>
<evidence type="ECO:0000256" key="4">
    <source>
        <dbReference type="ARBA" id="ARBA00023163"/>
    </source>
</evidence>
<name>A0ABN2P3U5_9MICC</name>
<dbReference type="InterPro" id="IPR036388">
    <property type="entry name" value="WH-like_DNA-bd_sf"/>
</dbReference>
<keyword evidence="2" id="KW-0805">Transcription regulation</keyword>
<dbReference type="Proteomes" id="UP001500784">
    <property type="component" value="Unassembled WGS sequence"/>
</dbReference>
<dbReference type="PANTHER" id="PTHR43133">
    <property type="entry name" value="RNA POLYMERASE ECF-TYPE SIGMA FACTO"/>
    <property type="match status" value="1"/>
</dbReference>
<dbReference type="InterPro" id="IPR013325">
    <property type="entry name" value="RNA_pol_sigma_r2"/>
</dbReference>
<dbReference type="Pfam" id="PF08281">
    <property type="entry name" value="Sigma70_r4_2"/>
    <property type="match status" value="1"/>
</dbReference>
<keyword evidence="7" id="KW-1185">Reference proteome</keyword>
<evidence type="ECO:0000256" key="3">
    <source>
        <dbReference type="ARBA" id="ARBA00023082"/>
    </source>
</evidence>
<organism evidence="6 7">
    <name type="scientific">Arthrobacter gandavensis</name>
    <dbReference type="NCBI Taxonomy" id="169960"/>
    <lineage>
        <taxon>Bacteria</taxon>
        <taxon>Bacillati</taxon>
        <taxon>Actinomycetota</taxon>
        <taxon>Actinomycetes</taxon>
        <taxon>Micrococcales</taxon>
        <taxon>Micrococcaceae</taxon>
        <taxon>Arthrobacter</taxon>
    </lineage>
</organism>
<dbReference type="InterPro" id="IPR013249">
    <property type="entry name" value="RNA_pol_sigma70_r4_t2"/>
</dbReference>
<gene>
    <name evidence="6" type="ORF">GCM10009688_14920</name>
</gene>
<dbReference type="RefSeq" id="WP_152226265.1">
    <property type="nucleotide sequence ID" value="NZ_BAAALV010000002.1"/>
</dbReference>